<name>R8BX05_PHAM7</name>
<dbReference type="PANTHER" id="PTHR17598">
    <property type="entry name" value="DNA POLYMERASE DELTA SUBUNIT 3"/>
    <property type="match status" value="1"/>
</dbReference>
<dbReference type="GO" id="GO:0043625">
    <property type="term" value="C:delta DNA polymerase complex"/>
    <property type="evidence" value="ECO:0007669"/>
    <property type="project" value="InterPro"/>
</dbReference>
<evidence type="ECO:0000256" key="3">
    <source>
        <dbReference type="ARBA" id="ARBA00022705"/>
    </source>
</evidence>
<dbReference type="Gene3D" id="3.90.1030.20">
    <property type="entry name" value="DNA polymerase delta, p66 (Cdc27) subunit, wHTH domain"/>
    <property type="match status" value="1"/>
</dbReference>
<gene>
    <name evidence="6" type="ORF">UCRPA7_575</name>
</gene>
<dbReference type="InterPro" id="IPR041913">
    <property type="entry name" value="POLD3_sf"/>
</dbReference>
<comment type="subcellular location">
    <subcellularLocation>
        <location evidence="1">Nucleus</location>
    </subcellularLocation>
</comment>
<dbReference type="GO" id="GO:0003887">
    <property type="term" value="F:DNA-directed DNA polymerase activity"/>
    <property type="evidence" value="ECO:0007669"/>
    <property type="project" value="TreeGrafter"/>
</dbReference>
<dbReference type="KEGG" id="tmn:UCRPA7_575"/>
<dbReference type="GO" id="GO:0006271">
    <property type="term" value="P:DNA strand elongation involved in DNA replication"/>
    <property type="evidence" value="ECO:0007669"/>
    <property type="project" value="TreeGrafter"/>
</dbReference>
<dbReference type="GO" id="GO:1904161">
    <property type="term" value="P:DNA synthesis involved in UV-damage excision repair"/>
    <property type="evidence" value="ECO:0007669"/>
    <property type="project" value="TreeGrafter"/>
</dbReference>
<evidence type="ECO:0000313" key="6">
    <source>
        <dbReference type="EMBL" id="EOO03850.1"/>
    </source>
</evidence>
<dbReference type="Proteomes" id="UP000014074">
    <property type="component" value="Unassembled WGS sequence"/>
</dbReference>
<dbReference type="OrthoDB" id="514823at2759"/>
<dbReference type="AlphaFoldDB" id="R8BX05"/>
<dbReference type="Pfam" id="PF09507">
    <property type="entry name" value="CDC27"/>
    <property type="match status" value="1"/>
</dbReference>
<evidence type="ECO:0000256" key="2">
    <source>
        <dbReference type="ARBA" id="ARBA00017589"/>
    </source>
</evidence>
<protein>
    <recommendedName>
        <fullName evidence="2">DNA polymerase delta subunit 3</fullName>
    </recommendedName>
</protein>
<dbReference type="PANTHER" id="PTHR17598:SF13">
    <property type="entry name" value="DNA POLYMERASE DELTA SUBUNIT 3"/>
    <property type="match status" value="1"/>
</dbReference>
<dbReference type="InterPro" id="IPR019038">
    <property type="entry name" value="POLD3"/>
</dbReference>
<keyword evidence="7" id="KW-1185">Reference proteome</keyword>
<feature type="compositionally biased region" description="Basic and acidic residues" evidence="5">
    <location>
        <begin position="122"/>
        <end position="134"/>
    </location>
</feature>
<sequence>MDDYKKYLAEQILSEDKLVTYRALSRALKVNVNLAKQMLYDFHKSQNDRRPGAIYATYLVYGIKKSVEATNGHVREDGDVEMTSSMPEAESVAEEITTHTLTLYEQVTSIHVYSLGPHPLKSRKEREEALRRMMDDEDEEEEPEEKADSPMEEPVEEPPAPEPEKEAEPTEVVSSTGDGRRRGKRRIMRKKQILDDQGYLVTIQEPGWESFSEDETPQPPKKKVETSAQPTKAKKSGPKGAQGNIMSFFSKK</sequence>
<proteinExistence type="predicted"/>
<accession>R8BX05</accession>
<evidence type="ECO:0000313" key="7">
    <source>
        <dbReference type="Proteomes" id="UP000014074"/>
    </source>
</evidence>
<feature type="compositionally biased region" description="Basic residues" evidence="5">
    <location>
        <begin position="181"/>
        <end position="191"/>
    </location>
</feature>
<dbReference type="RefSeq" id="XP_007911360.1">
    <property type="nucleotide sequence ID" value="XM_007913169.1"/>
</dbReference>
<dbReference type="HOGENOM" id="CLU_1103414_0_0_1"/>
<evidence type="ECO:0000256" key="5">
    <source>
        <dbReference type="SAM" id="MobiDB-lite"/>
    </source>
</evidence>
<keyword evidence="4" id="KW-0539">Nucleus</keyword>
<feature type="compositionally biased region" description="Acidic residues" evidence="5">
    <location>
        <begin position="135"/>
        <end position="156"/>
    </location>
</feature>
<dbReference type="GeneID" id="19326335"/>
<dbReference type="eggNOG" id="ENOG502QPSW">
    <property type="taxonomic scope" value="Eukaryota"/>
</dbReference>
<organism evidence="6 7">
    <name type="scientific">Phaeoacremonium minimum (strain UCR-PA7)</name>
    <name type="common">Esca disease fungus</name>
    <name type="synonym">Togninia minima</name>
    <dbReference type="NCBI Taxonomy" id="1286976"/>
    <lineage>
        <taxon>Eukaryota</taxon>
        <taxon>Fungi</taxon>
        <taxon>Dikarya</taxon>
        <taxon>Ascomycota</taxon>
        <taxon>Pezizomycotina</taxon>
        <taxon>Sordariomycetes</taxon>
        <taxon>Sordariomycetidae</taxon>
        <taxon>Togniniales</taxon>
        <taxon>Togniniaceae</taxon>
        <taxon>Phaeoacremonium</taxon>
    </lineage>
</organism>
<evidence type="ECO:0000256" key="1">
    <source>
        <dbReference type="ARBA" id="ARBA00004123"/>
    </source>
</evidence>
<dbReference type="GO" id="GO:0006297">
    <property type="term" value="P:nucleotide-excision repair, DNA gap filling"/>
    <property type="evidence" value="ECO:0007669"/>
    <property type="project" value="TreeGrafter"/>
</dbReference>
<evidence type="ECO:0000256" key="4">
    <source>
        <dbReference type="ARBA" id="ARBA00023242"/>
    </source>
</evidence>
<keyword evidence="3" id="KW-0235">DNA replication</keyword>
<dbReference type="EMBL" id="KB932812">
    <property type="protein sequence ID" value="EOO03850.1"/>
    <property type="molecule type" value="Genomic_DNA"/>
</dbReference>
<reference evidence="7" key="1">
    <citation type="journal article" date="2013" name="Genome Announc.">
        <title>Draft genome sequence of the ascomycete Phaeoacremonium aleophilum strain UCR-PA7, a causal agent of the esca disease complex in grapevines.</title>
        <authorList>
            <person name="Blanco-Ulate B."/>
            <person name="Rolshausen P."/>
            <person name="Cantu D."/>
        </authorList>
    </citation>
    <scope>NUCLEOTIDE SEQUENCE [LARGE SCALE GENOMIC DNA]</scope>
    <source>
        <strain evidence="7">UCR-PA7</strain>
    </source>
</reference>
<feature type="region of interest" description="Disordered" evidence="5">
    <location>
        <begin position="121"/>
        <end position="252"/>
    </location>
</feature>